<evidence type="ECO:0000313" key="2">
    <source>
        <dbReference type="EMBL" id="KLU92018.1"/>
    </source>
</evidence>
<evidence type="ECO:0000313" key="4">
    <source>
        <dbReference type="Proteomes" id="UP000011715"/>
    </source>
</evidence>
<name>A0A0C4EE04_MAGP6</name>
<protein>
    <submittedName>
        <fullName evidence="2 3">Uncharacterized protein</fullName>
    </submittedName>
</protein>
<reference evidence="2" key="3">
    <citation type="submission" date="2011-03" db="EMBL/GenBank/DDBJ databases">
        <title>Annotation of Magnaporthe poae ATCC 64411.</title>
        <authorList>
            <person name="Ma L.-J."/>
            <person name="Dead R."/>
            <person name="Young S.K."/>
            <person name="Zeng Q."/>
            <person name="Gargeya S."/>
            <person name="Fitzgerald M."/>
            <person name="Haas B."/>
            <person name="Abouelleil A."/>
            <person name="Alvarado L."/>
            <person name="Arachchi H.M."/>
            <person name="Berlin A."/>
            <person name="Brown A."/>
            <person name="Chapman S.B."/>
            <person name="Chen Z."/>
            <person name="Dunbar C."/>
            <person name="Freedman E."/>
            <person name="Gearin G."/>
            <person name="Gellesch M."/>
            <person name="Goldberg J."/>
            <person name="Griggs A."/>
            <person name="Gujja S."/>
            <person name="Heiman D."/>
            <person name="Howarth C."/>
            <person name="Larson L."/>
            <person name="Lui A."/>
            <person name="MacDonald P.J.P."/>
            <person name="Mehta T."/>
            <person name="Montmayeur A."/>
            <person name="Murphy C."/>
            <person name="Neiman D."/>
            <person name="Pearson M."/>
            <person name="Priest M."/>
            <person name="Roberts A."/>
            <person name="Saif S."/>
            <person name="Shea T."/>
            <person name="Shenoy N."/>
            <person name="Sisk P."/>
            <person name="Stolte C."/>
            <person name="Sykes S."/>
            <person name="Yandava C."/>
            <person name="Wortman J."/>
            <person name="Nusbaum C."/>
            <person name="Birren B."/>
        </authorList>
    </citation>
    <scope>NUCLEOTIDE SEQUENCE</scope>
    <source>
        <strain evidence="2">ATCC 64411</strain>
    </source>
</reference>
<feature type="region of interest" description="Disordered" evidence="1">
    <location>
        <begin position="270"/>
        <end position="305"/>
    </location>
</feature>
<evidence type="ECO:0000256" key="1">
    <source>
        <dbReference type="SAM" id="MobiDB-lite"/>
    </source>
</evidence>
<organism evidence="3 4">
    <name type="scientific">Magnaporthiopsis poae (strain ATCC 64411 / 73-15)</name>
    <name type="common">Kentucky bluegrass fungus</name>
    <name type="synonym">Magnaporthe poae</name>
    <dbReference type="NCBI Taxonomy" id="644358"/>
    <lineage>
        <taxon>Eukaryota</taxon>
        <taxon>Fungi</taxon>
        <taxon>Dikarya</taxon>
        <taxon>Ascomycota</taxon>
        <taxon>Pezizomycotina</taxon>
        <taxon>Sordariomycetes</taxon>
        <taxon>Sordariomycetidae</taxon>
        <taxon>Magnaporthales</taxon>
        <taxon>Magnaporthaceae</taxon>
        <taxon>Magnaporthiopsis</taxon>
    </lineage>
</organism>
<dbReference type="EnsemblFungi" id="MAPG_10965T0">
    <property type="protein sequence ID" value="MAPG_10965T0"/>
    <property type="gene ID" value="MAPG_10965"/>
</dbReference>
<sequence>MPLAVNRASAQQGQRERATSNQSCHRRDTQSQRLLPVASLPSAHLARAEGLLNGTGEVSDRLERPSAEDFYCRANRPSNCAGGRTAVLSQGTVEGIENLVPVICHQGISGTIQHSIPASGPPAAAASVVLTACLGELVPSTRYIAAGSGPSVAAESTELRAEWRIRGESRGFGVARRSDTATGINEFCAVIVHFAPSPFGQPPLTQDSVLAGLFAKPLAVVETVFFLVGIAPDDASTDPERLDTDSITPFLLIPSNAAGVSRFNHGLLAGGRQQSQDAAPVTDFGRPSRRSLRMGSGPGEPACLFPPKRDLRQFMTRRMLISIGRPSAYIVRLVADIVTTRRSTTFQPRPQGHPATDGYFRQRPRSRADVYAIIDHPTQDEPTIADICLEPVVK</sequence>
<reference evidence="3" key="4">
    <citation type="journal article" date="2015" name="G3 (Bethesda)">
        <title>Genome sequences of three phytopathogenic species of the Magnaporthaceae family of fungi.</title>
        <authorList>
            <person name="Okagaki L.H."/>
            <person name="Nunes C.C."/>
            <person name="Sailsbery J."/>
            <person name="Clay B."/>
            <person name="Brown D."/>
            <person name="John T."/>
            <person name="Oh Y."/>
            <person name="Young N."/>
            <person name="Fitzgerald M."/>
            <person name="Haas B.J."/>
            <person name="Zeng Q."/>
            <person name="Young S."/>
            <person name="Adiconis X."/>
            <person name="Fan L."/>
            <person name="Levin J.Z."/>
            <person name="Mitchell T.K."/>
            <person name="Okubara P.A."/>
            <person name="Farman M.L."/>
            <person name="Kohn L.M."/>
            <person name="Birren B."/>
            <person name="Ma L.-J."/>
            <person name="Dean R.A."/>
        </authorList>
    </citation>
    <scope>NUCLEOTIDE SEQUENCE</scope>
    <source>
        <strain evidence="3">ATCC 64411 / 73-15</strain>
    </source>
</reference>
<reference evidence="4" key="1">
    <citation type="submission" date="2010-05" db="EMBL/GenBank/DDBJ databases">
        <title>The genome sequence of Magnaporthe poae strain ATCC 64411.</title>
        <authorList>
            <person name="Ma L.-J."/>
            <person name="Dead R."/>
            <person name="Young S."/>
            <person name="Zeng Q."/>
            <person name="Koehrsen M."/>
            <person name="Alvarado L."/>
            <person name="Berlin A."/>
            <person name="Chapman S.B."/>
            <person name="Chen Z."/>
            <person name="Freedman E."/>
            <person name="Gellesch M."/>
            <person name="Goldberg J."/>
            <person name="Griggs A."/>
            <person name="Gujja S."/>
            <person name="Heilman E.R."/>
            <person name="Heiman D."/>
            <person name="Hepburn T."/>
            <person name="Howarth C."/>
            <person name="Jen D."/>
            <person name="Larson L."/>
            <person name="Mehta T."/>
            <person name="Neiman D."/>
            <person name="Pearson M."/>
            <person name="Roberts A."/>
            <person name="Saif S."/>
            <person name="Shea T."/>
            <person name="Shenoy N."/>
            <person name="Sisk P."/>
            <person name="Stolte C."/>
            <person name="Sykes S."/>
            <person name="Walk T."/>
            <person name="White J."/>
            <person name="Yandava C."/>
            <person name="Haas B."/>
            <person name="Nusbaum C."/>
            <person name="Birren B."/>
        </authorList>
    </citation>
    <scope>NUCLEOTIDE SEQUENCE [LARGE SCALE GENOMIC DNA]</scope>
    <source>
        <strain evidence="4">ATCC 64411 / 73-15</strain>
    </source>
</reference>
<dbReference type="EMBL" id="ADBL01002701">
    <property type="status" value="NOT_ANNOTATED_CDS"/>
    <property type="molecule type" value="Genomic_DNA"/>
</dbReference>
<accession>A0A0C4EE04</accession>
<feature type="compositionally biased region" description="Polar residues" evidence="1">
    <location>
        <begin position="8"/>
        <end position="23"/>
    </location>
</feature>
<dbReference type="Proteomes" id="UP000011715">
    <property type="component" value="Unassembled WGS sequence"/>
</dbReference>
<keyword evidence="4" id="KW-1185">Reference proteome</keyword>
<dbReference type="AlphaFoldDB" id="A0A0C4EE04"/>
<dbReference type="EMBL" id="GL876978">
    <property type="protein sequence ID" value="KLU92018.1"/>
    <property type="molecule type" value="Genomic_DNA"/>
</dbReference>
<reference evidence="2" key="2">
    <citation type="submission" date="2010-05" db="EMBL/GenBank/DDBJ databases">
        <title>The Genome Sequence of Magnaporthe poae strain ATCC 64411.</title>
        <authorList>
            <consortium name="The Broad Institute Genome Sequencing Platform"/>
            <consortium name="Broad Institute Genome Sequencing Center for Infectious Disease"/>
            <person name="Ma L.-J."/>
            <person name="Dead R."/>
            <person name="Young S."/>
            <person name="Zeng Q."/>
            <person name="Koehrsen M."/>
            <person name="Alvarado L."/>
            <person name="Berlin A."/>
            <person name="Chapman S.B."/>
            <person name="Chen Z."/>
            <person name="Freedman E."/>
            <person name="Gellesch M."/>
            <person name="Goldberg J."/>
            <person name="Griggs A."/>
            <person name="Gujja S."/>
            <person name="Heilman E.R."/>
            <person name="Heiman D."/>
            <person name="Hepburn T."/>
            <person name="Howarth C."/>
            <person name="Jen D."/>
            <person name="Larson L."/>
            <person name="Mehta T."/>
            <person name="Neiman D."/>
            <person name="Pearson M."/>
            <person name="Roberts A."/>
            <person name="Saif S."/>
            <person name="Shea T."/>
            <person name="Shenoy N."/>
            <person name="Sisk P."/>
            <person name="Stolte C."/>
            <person name="Sykes S."/>
            <person name="Walk T."/>
            <person name="White J."/>
            <person name="Yandava C."/>
            <person name="Haas B."/>
            <person name="Nusbaum C."/>
            <person name="Birren B."/>
        </authorList>
    </citation>
    <scope>NUCLEOTIDE SEQUENCE</scope>
    <source>
        <strain evidence="2">ATCC 64411</strain>
    </source>
</reference>
<proteinExistence type="predicted"/>
<feature type="region of interest" description="Disordered" evidence="1">
    <location>
        <begin position="1"/>
        <end position="31"/>
    </location>
</feature>
<gene>
    <name evidence="2" type="ORF">MAPG_10965</name>
</gene>
<reference evidence="3" key="5">
    <citation type="submission" date="2015-06" db="UniProtKB">
        <authorList>
            <consortium name="EnsemblFungi"/>
        </authorList>
    </citation>
    <scope>IDENTIFICATION</scope>
    <source>
        <strain evidence="3">ATCC 64411</strain>
    </source>
</reference>
<dbReference type="VEuPathDB" id="FungiDB:MAPG_10965"/>
<evidence type="ECO:0000313" key="3">
    <source>
        <dbReference type="EnsemblFungi" id="MAPG_10965T0"/>
    </source>
</evidence>